<dbReference type="PANTHER" id="PTHR21310:SF15">
    <property type="entry name" value="AMINOGLYCOSIDE PHOSPHOTRANSFERASE DOMAIN-CONTAINING PROTEIN"/>
    <property type="match status" value="1"/>
</dbReference>
<dbReference type="SUPFAM" id="SSF56112">
    <property type="entry name" value="Protein kinase-like (PK-like)"/>
    <property type="match status" value="1"/>
</dbReference>
<dbReference type="InterPro" id="IPR051678">
    <property type="entry name" value="AGP_Transferase"/>
</dbReference>
<sequence length="218" mass="24314">MPTSQPGTVTIPDSTRTLIMRLGNTASRYNHRIRVQNEVASMSLARKIFAPRKIIPDVYGWGSAAEGQGWILMEYMIGVPLGAELNNLTNGQRIAAVKEVARLVLALQQYKLPPSIKKFGGLDFDPNDNLVSAPLTLYHSGPFGTYSLMFRAMMREKLDLVDKSSVIHGGKESGRDNRRKLERFMAANLLTLPHSIELDRRLVHGKMSMSNSYVQSVL</sequence>
<dbReference type="InterPro" id="IPR011009">
    <property type="entry name" value="Kinase-like_dom_sf"/>
</dbReference>
<accession>A0A5M9K5I9</accession>
<evidence type="ECO:0000313" key="1">
    <source>
        <dbReference type="EMBL" id="KAA8577098.1"/>
    </source>
</evidence>
<evidence type="ECO:0008006" key="3">
    <source>
        <dbReference type="Google" id="ProtNLM"/>
    </source>
</evidence>
<organism evidence="1 2">
    <name type="scientific">Monilinia fructicola</name>
    <name type="common">Brown rot fungus</name>
    <name type="synonym">Ciboria fructicola</name>
    <dbReference type="NCBI Taxonomy" id="38448"/>
    <lineage>
        <taxon>Eukaryota</taxon>
        <taxon>Fungi</taxon>
        <taxon>Dikarya</taxon>
        <taxon>Ascomycota</taxon>
        <taxon>Pezizomycotina</taxon>
        <taxon>Leotiomycetes</taxon>
        <taxon>Helotiales</taxon>
        <taxon>Sclerotiniaceae</taxon>
        <taxon>Monilinia</taxon>
    </lineage>
</organism>
<gene>
    <name evidence="1" type="ORF">EYC84_007103</name>
</gene>
<dbReference type="VEuPathDB" id="FungiDB:MFRU_023g00190"/>
<dbReference type="Proteomes" id="UP000322873">
    <property type="component" value="Unassembled WGS sequence"/>
</dbReference>
<reference evidence="1 2" key="1">
    <citation type="submission" date="2019-06" db="EMBL/GenBank/DDBJ databases">
        <title>Genome Sequence of the Brown Rot Fungal Pathogen Monilinia fructicola.</title>
        <authorList>
            <person name="De Miccolis Angelini R.M."/>
            <person name="Landi L."/>
            <person name="Abate D."/>
            <person name="Pollastro S."/>
            <person name="Romanazzi G."/>
            <person name="Faretra F."/>
        </authorList>
    </citation>
    <scope>NUCLEOTIDE SEQUENCE [LARGE SCALE GENOMIC DNA]</scope>
    <source>
        <strain evidence="1 2">Mfrc123</strain>
    </source>
</reference>
<name>A0A5M9K5I9_MONFR</name>
<evidence type="ECO:0000313" key="2">
    <source>
        <dbReference type="Proteomes" id="UP000322873"/>
    </source>
</evidence>
<dbReference type="EMBL" id="VICG01000001">
    <property type="protein sequence ID" value="KAA8577098.1"/>
    <property type="molecule type" value="Genomic_DNA"/>
</dbReference>
<dbReference type="AlphaFoldDB" id="A0A5M9K5I9"/>
<keyword evidence="2" id="KW-1185">Reference proteome</keyword>
<protein>
    <recommendedName>
        <fullName evidence="3">Aminoglycoside phosphotransferase domain-containing protein</fullName>
    </recommendedName>
</protein>
<proteinExistence type="predicted"/>
<comment type="caution">
    <text evidence="1">The sequence shown here is derived from an EMBL/GenBank/DDBJ whole genome shotgun (WGS) entry which is preliminary data.</text>
</comment>
<dbReference type="PANTHER" id="PTHR21310">
    <property type="entry name" value="AMINOGLYCOSIDE PHOSPHOTRANSFERASE-RELATED-RELATED"/>
    <property type="match status" value="1"/>
</dbReference>